<dbReference type="SMART" id="SM00355">
    <property type="entry name" value="ZnF_C2H2"/>
    <property type="match status" value="21"/>
</dbReference>
<evidence type="ECO:0000256" key="11">
    <source>
        <dbReference type="ARBA" id="ARBA00023163"/>
    </source>
</evidence>
<feature type="domain" description="C2H2-type" evidence="17">
    <location>
        <begin position="1125"/>
        <end position="1152"/>
    </location>
</feature>
<evidence type="ECO:0000259" key="17">
    <source>
        <dbReference type="PROSITE" id="PS50157"/>
    </source>
</evidence>
<keyword evidence="11" id="KW-0804">Transcription</keyword>
<feature type="domain" description="C2H2-type" evidence="17">
    <location>
        <begin position="377"/>
        <end position="404"/>
    </location>
</feature>
<dbReference type="InterPro" id="IPR013087">
    <property type="entry name" value="Znf_C2H2_type"/>
</dbReference>
<evidence type="ECO:0000256" key="3">
    <source>
        <dbReference type="ARBA" id="ARBA00022499"/>
    </source>
</evidence>
<keyword evidence="6 15" id="KW-0863">Zinc-finger</keyword>
<keyword evidence="3" id="KW-1017">Isopeptide bond</keyword>
<feature type="domain" description="C2H2-type" evidence="17">
    <location>
        <begin position="573"/>
        <end position="600"/>
    </location>
</feature>
<dbReference type="FunFam" id="3.30.160.60:FF:002254">
    <property type="entry name" value="Zinc finger protein 540"/>
    <property type="match status" value="1"/>
</dbReference>
<dbReference type="FunFam" id="3.30.160.60:FF:000212">
    <property type="entry name" value="zinc finger protein 382 isoform X2"/>
    <property type="match status" value="1"/>
</dbReference>
<comment type="function">
    <text evidence="13">Transcriptional repressor. May modulate BMP and TGF-beta signal transduction, through its interaction with SMAD proteins.</text>
</comment>
<dbReference type="InterPro" id="IPR001909">
    <property type="entry name" value="KRAB"/>
</dbReference>
<dbReference type="GO" id="GO:0005634">
    <property type="term" value="C:nucleus"/>
    <property type="evidence" value="ECO:0007669"/>
    <property type="project" value="UniProtKB-SubCell"/>
</dbReference>
<feature type="domain" description="KRAB" evidence="18">
    <location>
        <begin position="864"/>
        <end position="935"/>
    </location>
</feature>
<sequence>MTLVEELTQTFEGKPCLLRTSALLTTASSGMRRKWKNILSAVPSQPPVSFKDVAVTFTQEEWGQLDLAQRRLYRSVTLETCSHLVSLGLLLSKPAVISWLEQGQDPWRAGQGPPRDWKNTFEKKESASKEDFAVEEPFHHIAMKHCIREEGPWLVSLGERQDWRNQLKEHQEDSLSQMVLTSETLFAQGEHCEHDLGGSYLSISLLPPVLPTRTHVHTLDSHVKKLEQNSGFINHEKGWADRKPYENHQSARAFCQSIYLKKLGNVEMRNKKPYEYTVSSDSFNCGTSLRFHNRLFSAENNNNCTDYGNIVNHSMSLNEHKPVHFRECQGERDECLVQTKVSDPREAPLRCQEERNAFHTASSFTDCDIVRTGKKPHACSQCGKSFSCASKLVVHQRTHTGEKPYECTQCGKSFSQSYDLVVHQRTHTGEKPYECNQCGKSFTQSSKLTRHQRTHTGEKPYKCHECGKSFGWNSNLIVHQRIHTGEKPYECPHCGKSFSQSSDFVSHKRTHTGEKPYKCNQCGKSFIRSTQLIRHLRIHTGEKPYKCNQCDKAFTGSSHLIEHQRTHTGEKPFECNQCGKAFTGSSHLLSHQRIHSGEKPYECNNCGKSFRQRSQLVVHQRTHTGEKPYECSHCGKAFSQRSPLVVHQRTHIGDKPYQCNMCVKAFSQRSRLIEHQRTHTGEKPYECIDCGKAFNDRSTLTKHERTHTGEKPYECNHCEKAFSQRSQLTRHRRIHTGEKPYECNECGKVFSYNTSLIQHEKTHGREHPQWPEAPRPAGPIDLKPQGSHWWEARRAKASIGRALRRAALSSGSCSRSVTSRGCSRVYGRFGLLFSTFRSWMNPEEEATALAMTTGLPAEWLQEPVTFRDVAVDFTQEEWGQLGPAQRTLYRDVMLETFGHLLSVGPELPKPEVISQLEQGAELWAAERGIAQGYCPGREPGPQSQALPKELGLPEVETSCVTEREGFLRDAPCPTILGEDWECKGQVKLPEKEQNNLRQLELSLEEAPIQDKSYESLRLGENGVLSSNLNPFPEISRRDYLCAYDSQVINSECNSSLVSQQTGSSGKEPCDSSDCSKTSSQAIPITELTRSQVQDKPYKCTDCGKSFNHNAHLTVHKRIHTGERPYMCKECGKAFSQNSSLVQHERIHTGDKPYKCAECGKSFCHSTHLTVHRRIHTGEKPYECQDCGRAFNQNSSLGRHKRTHTGEKPYTCSVCGKSFSRTTCLFLHLRTHTEERPYECNHCGKGFRHSSSLAQHQRKHAGEKPYECRQRLIFEQTPALTKHEWTEALGCDPPLNPDERAHRSDRPFKCNHCGKCFIQSSHLIRHQITHTREEPQGRNRRRLEQSFGRSSHLGRHQHTHSSENPGGGTKAGQPASRALALFDIHEIMQEKNPVHVIGVEESSMGASVLLDIRESS</sequence>
<dbReference type="PANTHER" id="PTHR24384">
    <property type="entry name" value="FINGER PUTATIVE TRANSCRIPTION FACTOR FAMILY-RELATED"/>
    <property type="match status" value="1"/>
</dbReference>
<evidence type="ECO:0000313" key="20">
    <source>
        <dbReference type="RefSeq" id="XP_025704519.1"/>
    </source>
</evidence>
<dbReference type="CTD" id="7554"/>
<dbReference type="Proteomes" id="UP000286641">
    <property type="component" value="Unplaced"/>
</dbReference>
<dbReference type="PANTHER" id="PTHR24384:SF246">
    <property type="entry name" value="GENE, 19965-RELATED"/>
    <property type="match status" value="1"/>
</dbReference>
<accession>A0A3Q7MCH4</accession>
<feature type="domain" description="C2H2-type" evidence="17">
    <location>
        <begin position="657"/>
        <end position="684"/>
    </location>
</feature>
<gene>
    <name evidence="20" type="primary">LOC112806453</name>
</gene>
<feature type="domain" description="C2H2-type" evidence="17">
    <location>
        <begin position="405"/>
        <end position="432"/>
    </location>
</feature>
<evidence type="ECO:0000256" key="16">
    <source>
        <dbReference type="SAM" id="MobiDB-lite"/>
    </source>
</evidence>
<feature type="domain" description="C2H2-type" evidence="17">
    <location>
        <begin position="601"/>
        <end position="628"/>
    </location>
</feature>
<feature type="domain" description="C2H2-type" evidence="17">
    <location>
        <begin position="685"/>
        <end position="712"/>
    </location>
</feature>
<feature type="domain" description="C2H2-type" evidence="17">
    <location>
        <begin position="433"/>
        <end position="460"/>
    </location>
</feature>
<dbReference type="PROSITE" id="PS50805">
    <property type="entry name" value="KRAB"/>
    <property type="match status" value="2"/>
</dbReference>
<dbReference type="FunFam" id="3.30.160.60:FF:000023">
    <property type="entry name" value="zinc finger protein 37 homolog"/>
    <property type="match status" value="1"/>
</dbReference>
<dbReference type="FunFam" id="3.30.160.60:FF:000229">
    <property type="entry name" value="Zinc finger protein 90 homolog"/>
    <property type="match status" value="1"/>
</dbReference>
<evidence type="ECO:0000256" key="15">
    <source>
        <dbReference type="PROSITE-ProRule" id="PRU00042"/>
    </source>
</evidence>
<evidence type="ECO:0000256" key="9">
    <source>
        <dbReference type="ARBA" id="ARBA00023015"/>
    </source>
</evidence>
<feature type="domain" description="C2H2-type" evidence="17">
    <location>
        <begin position="713"/>
        <end position="740"/>
    </location>
</feature>
<evidence type="ECO:0000256" key="7">
    <source>
        <dbReference type="ARBA" id="ARBA00022833"/>
    </source>
</evidence>
<dbReference type="InterPro" id="IPR050752">
    <property type="entry name" value="C2H2-ZF_domain"/>
</dbReference>
<keyword evidence="19" id="KW-1185">Reference proteome</keyword>
<dbReference type="CDD" id="cd07765">
    <property type="entry name" value="KRAB_A-box"/>
    <property type="match status" value="2"/>
</dbReference>
<dbReference type="FunFam" id="3.30.160.60:FF:000358">
    <property type="entry name" value="zinc finger protein 24"/>
    <property type="match status" value="1"/>
</dbReference>
<feature type="domain" description="C2H2-type" evidence="17">
    <location>
        <begin position="1307"/>
        <end position="1334"/>
    </location>
</feature>
<keyword evidence="7" id="KW-0862">Zinc</keyword>
<comment type="similarity">
    <text evidence="2">Belongs to the krueppel C2H2-type zinc-finger protein family.</text>
</comment>
<feature type="domain" description="C2H2-type" evidence="17">
    <location>
        <begin position="517"/>
        <end position="544"/>
    </location>
</feature>
<proteinExistence type="inferred from homology"/>
<reference evidence="20" key="2">
    <citation type="submission" date="2025-08" db="UniProtKB">
        <authorList>
            <consortium name="RefSeq"/>
        </authorList>
    </citation>
    <scope>IDENTIFICATION</scope>
    <source>
        <tissue evidence="20">Blood</tissue>
    </source>
</reference>
<feature type="region of interest" description="Disordered" evidence="16">
    <location>
        <begin position="1347"/>
        <end position="1373"/>
    </location>
</feature>
<dbReference type="GO" id="GO:0000981">
    <property type="term" value="F:DNA-binding transcription factor activity, RNA polymerase II-specific"/>
    <property type="evidence" value="ECO:0007669"/>
    <property type="project" value="TreeGrafter"/>
</dbReference>
<keyword evidence="4" id="KW-0479">Metal-binding</keyword>
<feature type="region of interest" description="Disordered" evidence="16">
    <location>
        <begin position="761"/>
        <end position="781"/>
    </location>
</feature>
<evidence type="ECO:0000256" key="10">
    <source>
        <dbReference type="ARBA" id="ARBA00023125"/>
    </source>
</evidence>
<reference key="1">
    <citation type="submission" date="2019-01" db="UniProtKB">
        <authorList>
            <consortium name="RefSeq"/>
        </authorList>
    </citation>
    <scope>IDENTIFICATION</scope>
</reference>
<dbReference type="FunFam" id="3.30.160.60:FF:002343">
    <property type="entry name" value="Zinc finger protein 33A"/>
    <property type="match status" value="3"/>
</dbReference>
<feature type="domain" description="C2H2-type" evidence="17">
    <location>
        <begin position="1097"/>
        <end position="1124"/>
    </location>
</feature>
<evidence type="ECO:0000256" key="6">
    <source>
        <dbReference type="ARBA" id="ARBA00022771"/>
    </source>
</evidence>
<dbReference type="FunFam" id="3.30.160.60:FF:000478">
    <property type="entry name" value="Zinc finger protein 133"/>
    <property type="match status" value="1"/>
</dbReference>
<evidence type="ECO:0000256" key="14">
    <source>
        <dbReference type="ARBA" id="ARBA00074019"/>
    </source>
</evidence>
<evidence type="ECO:0000256" key="4">
    <source>
        <dbReference type="ARBA" id="ARBA00022723"/>
    </source>
</evidence>
<dbReference type="InterPro" id="IPR036236">
    <property type="entry name" value="Znf_C2H2_sf"/>
</dbReference>
<evidence type="ECO:0000256" key="5">
    <source>
        <dbReference type="ARBA" id="ARBA00022737"/>
    </source>
</evidence>
<name>A0A3Q7MCH4_CALUR</name>
<dbReference type="FunFam" id="3.30.160.60:FF:001524">
    <property type="entry name" value="Zinc finger protein 8"/>
    <property type="match status" value="1"/>
</dbReference>
<evidence type="ECO:0000256" key="8">
    <source>
        <dbReference type="ARBA" id="ARBA00022843"/>
    </source>
</evidence>
<feature type="domain" description="C2H2-type" evidence="17">
    <location>
        <begin position="1237"/>
        <end position="1264"/>
    </location>
</feature>
<evidence type="ECO:0000256" key="13">
    <source>
        <dbReference type="ARBA" id="ARBA00056482"/>
    </source>
</evidence>
<feature type="domain" description="C2H2-type" evidence="17">
    <location>
        <begin position="1153"/>
        <end position="1180"/>
    </location>
</feature>
<dbReference type="FunFam" id="3.30.160.60:FF:002215">
    <property type="entry name" value="Zinc finger protein 544"/>
    <property type="match status" value="1"/>
</dbReference>
<feature type="domain" description="C2H2-type" evidence="17">
    <location>
        <begin position="629"/>
        <end position="656"/>
    </location>
</feature>
<dbReference type="Pfam" id="PF01352">
    <property type="entry name" value="KRAB"/>
    <property type="match status" value="2"/>
</dbReference>
<dbReference type="FunFam" id="3.30.160.60:FF:000459">
    <property type="entry name" value="Zinc finger with KRAB and SCAN domains 1"/>
    <property type="match status" value="1"/>
</dbReference>
<feature type="domain" description="C2H2-type" evidence="17">
    <location>
        <begin position="545"/>
        <end position="572"/>
    </location>
</feature>
<dbReference type="FunFam" id="3.30.160.60:FF:000848">
    <property type="entry name" value="Zinc finger protein 35"/>
    <property type="match status" value="1"/>
</dbReference>
<dbReference type="GO" id="GO:0008270">
    <property type="term" value="F:zinc ion binding"/>
    <property type="evidence" value="ECO:0007669"/>
    <property type="project" value="UniProtKB-KW"/>
</dbReference>
<dbReference type="InterPro" id="IPR036051">
    <property type="entry name" value="KRAB_dom_sf"/>
</dbReference>
<keyword evidence="5" id="KW-0677">Repeat</keyword>
<evidence type="ECO:0000313" key="19">
    <source>
        <dbReference type="Proteomes" id="UP000286641"/>
    </source>
</evidence>
<dbReference type="PROSITE" id="PS50157">
    <property type="entry name" value="ZINC_FINGER_C2H2_2"/>
    <property type="match status" value="21"/>
</dbReference>
<keyword evidence="12" id="KW-0539">Nucleus</keyword>
<dbReference type="FunFam" id="3.30.160.60:FF:000016">
    <property type="entry name" value="zinc finger protein 37 homolog"/>
    <property type="match status" value="3"/>
</dbReference>
<feature type="domain" description="C2H2-type" evidence="17">
    <location>
        <begin position="741"/>
        <end position="768"/>
    </location>
</feature>
<dbReference type="FunFam" id="3.30.160.60:FF:001270">
    <property type="entry name" value="zinc finger protein 583 isoform X1"/>
    <property type="match status" value="1"/>
</dbReference>
<dbReference type="Pfam" id="PF00096">
    <property type="entry name" value="zf-C2H2"/>
    <property type="match status" value="21"/>
</dbReference>
<protein>
    <recommendedName>
        <fullName evidence="14">Zinc finger protein 8</fullName>
    </recommendedName>
</protein>
<dbReference type="GO" id="GO:0000978">
    <property type="term" value="F:RNA polymerase II cis-regulatory region sequence-specific DNA binding"/>
    <property type="evidence" value="ECO:0007669"/>
    <property type="project" value="TreeGrafter"/>
</dbReference>
<evidence type="ECO:0000256" key="1">
    <source>
        <dbReference type="ARBA" id="ARBA00004123"/>
    </source>
</evidence>
<dbReference type="SUPFAM" id="SSF57667">
    <property type="entry name" value="beta-beta-alpha zinc fingers"/>
    <property type="match status" value="12"/>
</dbReference>
<dbReference type="FunFam" id="3.30.160.60:FF:002026">
    <property type="entry name" value="Zinc finger protein 160"/>
    <property type="match status" value="1"/>
</dbReference>
<dbReference type="SMART" id="SM00349">
    <property type="entry name" value="KRAB"/>
    <property type="match status" value="2"/>
</dbReference>
<feature type="domain" description="KRAB" evidence="18">
    <location>
        <begin position="48"/>
        <end position="119"/>
    </location>
</feature>
<keyword evidence="8" id="KW-0832">Ubl conjugation</keyword>
<feature type="domain" description="C2H2-type" evidence="17">
    <location>
        <begin position="489"/>
        <end position="516"/>
    </location>
</feature>
<keyword evidence="10" id="KW-0238">DNA-binding</keyword>
<dbReference type="Gene3D" id="6.10.140.140">
    <property type="match status" value="2"/>
</dbReference>
<dbReference type="RefSeq" id="XP_025704519.1">
    <property type="nucleotide sequence ID" value="XM_025848734.1"/>
</dbReference>
<dbReference type="SUPFAM" id="SSF109640">
    <property type="entry name" value="KRAB domain (Kruppel-associated box)"/>
    <property type="match status" value="2"/>
</dbReference>
<evidence type="ECO:0000259" key="18">
    <source>
        <dbReference type="PROSITE" id="PS50805"/>
    </source>
</evidence>
<evidence type="ECO:0000256" key="2">
    <source>
        <dbReference type="ARBA" id="ARBA00006991"/>
    </source>
</evidence>
<dbReference type="Gene3D" id="3.30.160.60">
    <property type="entry name" value="Classic Zinc Finger"/>
    <property type="match status" value="21"/>
</dbReference>
<feature type="domain" description="C2H2-type" evidence="17">
    <location>
        <begin position="1181"/>
        <end position="1208"/>
    </location>
</feature>
<organism evidence="19 20">
    <name type="scientific">Callorhinus ursinus</name>
    <name type="common">Northern fur seal</name>
    <dbReference type="NCBI Taxonomy" id="34884"/>
    <lineage>
        <taxon>Eukaryota</taxon>
        <taxon>Metazoa</taxon>
        <taxon>Chordata</taxon>
        <taxon>Craniata</taxon>
        <taxon>Vertebrata</taxon>
        <taxon>Euteleostomi</taxon>
        <taxon>Mammalia</taxon>
        <taxon>Eutheria</taxon>
        <taxon>Laurasiatheria</taxon>
        <taxon>Carnivora</taxon>
        <taxon>Caniformia</taxon>
        <taxon>Pinnipedia</taxon>
        <taxon>Otariidae</taxon>
        <taxon>Callorhinus</taxon>
    </lineage>
</organism>
<dbReference type="FunFam" id="3.30.160.60:FF:000939">
    <property type="entry name" value="zinc finger protein 8 isoform X1"/>
    <property type="match status" value="1"/>
</dbReference>
<dbReference type="FunFam" id="3.30.160.60:FF:000951">
    <property type="entry name" value="Zinc finger protein 8"/>
    <property type="match status" value="2"/>
</dbReference>
<comment type="subcellular location">
    <subcellularLocation>
        <location evidence="1">Nucleus</location>
    </subcellularLocation>
</comment>
<dbReference type="InParanoid" id="A0A3Q7MCH4"/>
<evidence type="ECO:0000256" key="12">
    <source>
        <dbReference type="ARBA" id="ARBA00023242"/>
    </source>
</evidence>
<dbReference type="PROSITE" id="PS00028">
    <property type="entry name" value="ZINC_FINGER_C2H2_1"/>
    <property type="match status" value="21"/>
</dbReference>
<keyword evidence="9" id="KW-0805">Transcription regulation</keyword>
<feature type="domain" description="C2H2-type" evidence="17">
    <location>
        <begin position="461"/>
        <end position="488"/>
    </location>
</feature>
<feature type="domain" description="C2H2-type" evidence="17">
    <location>
        <begin position="1209"/>
        <end position="1236"/>
    </location>
</feature>